<evidence type="ECO:0008006" key="3">
    <source>
        <dbReference type="Google" id="ProtNLM"/>
    </source>
</evidence>
<dbReference type="Proteomes" id="UP001280121">
    <property type="component" value="Unassembled WGS sequence"/>
</dbReference>
<sequence length="123" mass="13505">MRYGVVVNSSRWRPPDDGVFKINMDTVTYFKNKMIGFSAINRENSGGVKVTSIKNAKAILVPIIVEAMAIKHGILLALESGLVPFQIEADSVYHIILCVGRIPSADVGYVICEILDLLELLPC</sequence>
<accession>A0AAD9TM17</accession>
<gene>
    <name evidence="1" type="ORF">Ddye_026103</name>
</gene>
<protein>
    <recommendedName>
        <fullName evidence="3">RNase H type-1 domain-containing protein</fullName>
    </recommendedName>
</protein>
<dbReference type="AlphaFoldDB" id="A0AAD9TM17"/>
<dbReference type="PANTHER" id="PTHR47074">
    <property type="entry name" value="BNAC02G40300D PROTEIN"/>
    <property type="match status" value="1"/>
</dbReference>
<reference evidence="1" key="1">
    <citation type="journal article" date="2023" name="Plant J.">
        <title>Genome sequences and population genomics provide insights into the demographic history, inbreeding, and mutation load of two 'living fossil' tree species of Dipteronia.</title>
        <authorList>
            <person name="Feng Y."/>
            <person name="Comes H.P."/>
            <person name="Chen J."/>
            <person name="Zhu S."/>
            <person name="Lu R."/>
            <person name="Zhang X."/>
            <person name="Li P."/>
            <person name="Qiu J."/>
            <person name="Olsen K.M."/>
            <person name="Qiu Y."/>
        </authorList>
    </citation>
    <scope>NUCLEOTIDE SEQUENCE</scope>
    <source>
        <strain evidence="1">KIB01</strain>
    </source>
</reference>
<dbReference type="EMBL" id="JANJYI010000008">
    <property type="protein sequence ID" value="KAK2638308.1"/>
    <property type="molecule type" value="Genomic_DNA"/>
</dbReference>
<comment type="caution">
    <text evidence="1">The sequence shown here is derived from an EMBL/GenBank/DDBJ whole genome shotgun (WGS) entry which is preliminary data.</text>
</comment>
<evidence type="ECO:0000313" key="1">
    <source>
        <dbReference type="EMBL" id="KAK2638308.1"/>
    </source>
</evidence>
<keyword evidence="2" id="KW-1185">Reference proteome</keyword>
<proteinExistence type="predicted"/>
<dbReference type="PANTHER" id="PTHR47074:SF79">
    <property type="entry name" value="PUTATIVE-RELATED"/>
    <property type="match status" value="1"/>
</dbReference>
<evidence type="ECO:0000313" key="2">
    <source>
        <dbReference type="Proteomes" id="UP001280121"/>
    </source>
</evidence>
<organism evidence="1 2">
    <name type="scientific">Dipteronia dyeriana</name>
    <dbReference type="NCBI Taxonomy" id="168575"/>
    <lineage>
        <taxon>Eukaryota</taxon>
        <taxon>Viridiplantae</taxon>
        <taxon>Streptophyta</taxon>
        <taxon>Embryophyta</taxon>
        <taxon>Tracheophyta</taxon>
        <taxon>Spermatophyta</taxon>
        <taxon>Magnoliopsida</taxon>
        <taxon>eudicotyledons</taxon>
        <taxon>Gunneridae</taxon>
        <taxon>Pentapetalae</taxon>
        <taxon>rosids</taxon>
        <taxon>malvids</taxon>
        <taxon>Sapindales</taxon>
        <taxon>Sapindaceae</taxon>
        <taxon>Hippocastanoideae</taxon>
        <taxon>Acereae</taxon>
        <taxon>Dipteronia</taxon>
    </lineage>
</organism>
<dbReference type="InterPro" id="IPR052929">
    <property type="entry name" value="RNase_H-like_EbsB-rel"/>
</dbReference>
<name>A0AAD9TM17_9ROSI</name>